<dbReference type="AlphaFoldDB" id="G0NHM7"/>
<evidence type="ECO:0000313" key="3">
    <source>
        <dbReference type="Proteomes" id="UP000008068"/>
    </source>
</evidence>
<feature type="compositionally biased region" description="Basic and acidic residues" evidence="1">
    <location>
        <begin position="7"/>
        <end position="26"/>
    </location>
</feature>
<feature type="compositionally biased region" description="Basic and acidic residues" evidence="1">
    <location>
        <begin position="327"/>
        <end position="336"/>
    </location>
</feature>
<feature type="compositionally biased region" description="Polar residues" evidence="1">
    <location>
        <begin position="181"/>
        <end position="192"/>
    </location>
</feature>
<feature type="compositionally biased region" description="Basic and acidic residues" evidence="1">
    <location>
        <begin position="49"/>
        <end position="59"/>
    </location>
</feature>
<feature type="region of interest" description="Disordered" evidence="1">
    <location>
        <begin position="1"/>
        <end position="372"/>
    </location>
</feature>
<feature type="compositionally biased region" description="Polar residues" evidence="1">
    <location>
        <begin position="340"/>
        <end position="351"/>
    </location>
</feature>
<feature type="compositionally biased region" description="Low complexity" evidence="1">
    <location>
        <begin position="157"/>
        <end position="171"/>
    </location>
</feature>
<gene>
    <name evidence="2" type="ORF">CAEBREN_21348</name>
</gene>
<dbReference type="InParanoid" id="G0NHM7"/>
<feature type="compositionally biased region" description="Polar residues" evidence="1">
    <location>
        <begin position="245"/>
        <end position="256"/>
    </location>
</feature>
<keyword evidence="3" id="KW-1185">Reference proteome</keyword>
<proteinExistence type="predicted"/>
<organism evidence="3">
    <name type="scientific">Caenorhabditis brenneri</name>
    <name type="common">Nematode worm</name>
    <dbReference type="NCBI Taxonomy" id="135651"/>
    <lineage>
        <taxon>Eukaryota</taxon>
        <taxon>Metazoa</taxon>
        <taxon>Ecdysozoa</taxon>
        <taxon>Nematoda</taxon>
        <taxon>Chromadorea</taxon>
        <taxon>Rhabditida</taxon>
        <taxon>Rhabditina</taxon>
        <taxon>Rhabditomorpha</taxon>
        <taxon>Rhabditoidea</taxon>
        <taxon>Rhabditidae</taxon>
        <taxon>Peloderinae</taxon>
        <taxon>Caenorhabditis</taxon>
    </lineage>
</organism>
<feature type="compositionally biased region" description="Polar residues" evidence="1">
    <location>
        <begin position="199"/>
        <end position="218"/>
    </location>
</feature>
<dbReference type="HOGENOM" id="CLU_724077_0_0_1"/>
<evidence type="ECO:0000313" key="2">
    <source>
        <dbReference type="EMBL" id="EGT31490.1"/>
    </source>
</evidence>
<protein>
    <submittedName>
        <fullName evidence="2">Uncharacterized protein</fullName>
    </submittedName>
</protein>
<evidence type="ECO:0000256" key="1">
    <source>
        <dbReference type="SAM" id="MobiDB-lite"/>
    </source>
</evidence>
<feature type="compositionally biased region" description="Polar residues" evidence="1">
    <location>
        <begin position="65"/>
        <end position="80"/>
    </location>
</feature>
<dbReference type="OMA" id="ADQDTEC"/>
<name>G0NHM7_CAEBE</name>
<dbReference type="EMBL" id="GL379886">
    <property type="protein sequence ID" value="EGT31490.1"/>
    <property type="molecule type" value="Genomic_DNA"/>
</dbReference>
<feature type="compositionally biased region" description="Basic and acidic residues" evidence="1">
    <location>
        <begin position="33"/>
        <end position="42"/>
    </location>
</feature>
<accession>G0NHM7</accession>
<reference evidence="3" key="1">
    <citation type="submission" date="2011-07" db="EMBL/GenBank/DDBJ databases">
        <authorList>
            <consortium name="Caenorhabditis brenneri Sequencing and Analysis Consortium"/>
            <person name="Wilson R.K."/>
        </authorList>
    </citation>
    <scope>NUCLEOTIDE SEQUENCE [LARGE SCALE GENOMIC DNA]</scope>
    <source>
        <strain evidence="3">PB2801</strain>
    </source>
</reference>
<feature type="compositionally biased region" description="Polar residues" evidence="1">
    <location>
        <begin position="226"/>
        <end position="238"/>
    </location>
</feature>
<dbReference type="Proteomes" id="UP000008068">
    <property type="component" value="Unassembled WGS sequence"/>
</dbReference>
<feature type="compositionally biased region" description="Pro residues" evidence="1">
    <location>
        <begin position="270"/>
        <end position="290"/>
    </location>
</feature>
<sequence length="382" mass="40259">MEDSRSDDERPEQKEEDPGATRRDDTAGQDTQGPREPEDREGPSTSDAAARRESDEAVSKPEVPTETQEPGGQEGPSTSDAPAKQESDEAVSETESPTETQEEGEASQTTRNADQDTECCPASTVNSQEESESPEQMDSLVASPVDPPEEVNSTVDSSASAGSQLSESAQSPETAAKIESNETVSETESPTEIQEEGEANQTPRNTDQNTGSRPNTSVEPLEGLESTEQMDSLESSTVAPPAVPSATNSAQPSESAQLEGYSPLPERAPVQPPLPPYAPEAGKGPPPPSYHPRSPRDENSTDSLAPAYQRPLPIPPNASATGGNAVDEARRQEGREANQAARNTGQNTVGNADQGANIERTDPPPQTDPEAGCLEACNCTIT</sequence>